<comment type="caution">
    <text evidence="1">The sequence shown here is derived from an EMBL/GenBank/DDBJ whole genome shotgun (WGS) entry which is preliminary data.</text>
</comment>
<accession>A0A1Y2EHG6</accession>
<protein>
    <recommendedName>
        <fullName evidence="3">WSC domain-containing protein</fullName>
    </recommendedName>
</protein>
<dbReference type="Proteomes" id="UP000193689">
    <property type="component" value="Unassembled WGS sequence"/>
</dbReference>
<dbReference type="InParanoid" id="A0A1Y2EHG6"/>
<gene>
    <name evidence="1" type="ORF">BCR38DRAFT_479533</name>
</gene>
<dbReference type="EMBL" id="MCFJ01000001">
    <property type="protein sequence ID" value="ORY71003.1"/>
    <property type="molecule type" value="Genomic_DNA"/>
</dbReference>
<dbReference type="RefSeq" id="XP_040720595.1">
    <property type="nucleotide sequence ID" value="XM_040863164.1"/>
</dbReference>
<dbReference type="AlphaFoldDB" id="A0A1Y2EHG6"/>
<organism evidence="1 2">
    <name type="scientific">Pseudomassariella vexata</name>
    <dbReference type="NCBI Taxonomy" id="1141098"/>
    <lineage>
        <taxon>Eukaryota</taxon>
        <taxon>Fungi</taxon>
        <taxon>Dikarya</taxon>
        <taxon>Ascomycota</taxon>
        <taxon>Pezizomycotina</taxon>
        <taxon>Sordariomycetes</taxon>
        <taxon>Xylariomycetidae</taxon>
        <taxon>Amphisphaeriales</taxon>
        <taxon>Pseudomassariaceae</taxon>
        <taxon>Pseudomassariella</taxon>
    </lineage>
</organism>
<proteinExistence type="predicted"/>
<dbReference type="GeneID" id="63779376"/>
<name>A0A1Y2EHG6_9PEZI</name>
<sequence length="121" mass="13328">MACATEIPRRAVTGLSSPDDAMTIELCKAFCIKNKYSLAGIDYDREASGYMCLPLCTGSEYSRERCDNNHICGGRGAMNMDKNGAKKRGVDNDNYYVGPIDTTVGARTDCFIRVWRPAAKK</sequence>
<reference evidence="1 2" key="1">
    <citation type="submission" date="2016-07" db="EMBL/GenBank/DDBJ databases">
        <title>Pervasive Adenine N6-methylation of Active Genes in Fungi.</title>
        <authorList>
            <consortium name="DOE Joint Genome Institute"/>
            <person name="Mondo S.J."/>
            <person name="Dannebaum R.O."/>
            <person name="Kuo R.C."/>
            <person name="Labutti K."/>
            <person name="Haridas S."/>
            <person name="Kuo A."/>
            <person name="Salamov A."/>
            <person name="Ahrendt S.R."/>
            <person name="Lipzen A."/>
            <person name="Sullivan W."/>
            <person name="Andreopoulos W.B."/>
            <person name="Clum A."/>
            <person name="Lindquist E."/>
            <person name="Daum C."/>
            <person name="Ramamoorthy G.K."/>
            <person name="Gryganskyi A."/>
            <person name="Culley D."/>
            <person name="Magnuson J.K."/>
            <person name="James T.Y."/>
            <person name="O'Malley M.A."/>
            <person name="Stajich J.E."/>
            <person name="Spatafora J.W."/>
            <person name="Visel A."/>
            <person name="Grigoriev I.V."/>
        </authorList>
    </citation>
    <scope>NUCLEOTIDE SEQUENCE [LARGE SCALE GENOMIC DNA]</scope>
    <source>
        <strain evidence="1 2">CBS 129021</strain>
    </source>
</reference>
<evidence type="ECO:0000313" key="1">
    <source>
        <dbReference type="EMBL" id="ORY71003.1"/>
    </source>
</evidence>
<keyword evidence="2" id="KW-1185">Reference proteome</keyword>
<evidence type="ECO:0000313" key="2">
    <source>
        <dbReference type="Proteomes" id="UP000193689"/>
    </source>
</evidence>
<evidence type="ECO:0008006" key="3">
    <source>
        <dbReference type="Google" id="ProtNLM"/>
    </source>
</evidence>
<dbReference type="OrthoDB" id="5985073at2759"/>